<dbReference type="VEuPathDB" id="FungiDB:MPH_07880"/>
<keyword evidence="2" id="KW-0812">Transmembrane</keyword>
<name>K2SDP8_MACPH</name>
<evidence type="ECO:0000256" key="2">
    <source>
        <dbReference type="SAM" id="Phobius"/>
    </source>
</evidence>
<proteinExistence type="predicted"/>
<keyword evidence="2" id="KW-0472">Membrane</keyword>
<gene>
    <name evidence="3" type="ORF">MPH_07880</name>
</gene>
<keyword evidence="2" id="KW-1133">Transmembrane helix</keyword>
<feature type="compositionally biased region" description="Basic and acidic residues" evidence="1">
    <location>
        <begin position="32"/>
        <end position="52"/>
    </location>
</feature>
<reference evidence="3 4" key="1">
    <citation type="journal article" date="2012" name="BMC Genomics">
        <title>Tools to kill: Genome of one of the most destructive plant pathogenic fungi Macrophomina phaseolina.</title>
        <authorList>
            <person name="Islam M.S."/>
            <person name="Haque M.S."/>
            <person name="Islam M.M."/>
            <person name="Emdad E.M."/>
            <person name="Halim A."/>
            <person name="Hossen Q.M.M."/>
            <person name="Hossain M.Z."/>
            <person name="Ahmed B."/>
            <person name="Rahim S."/>
            <person name="Rahman M.S."/>
            <person name="Alam M.M."/>
            <person name="Hou S."/>
            <person name="Wan X."/>
            <person name="Saito J.A."/>
            <person name="Alam M."/>
        </authorList>
    </citation>
    <scope>NUCLEOTIDE SEQUENCE [LARGE SCALE GENOMIC DNA]</scope>
    <source>
        <strain evidence="3 4">MS6</strain>
    </source>
</reference>
<evidence type="ECO:0000256" key="1">
    <source>
        <dbReference type="SAM" id="MobiDB-lite"/>
    </source>
</evidence>
<feature type="transmembrane region" description="Helical" evidence="2">
    <location>
        <begin position="108"/>
        <end position="128"/>
    </location>
</feature>
<protein>
    <submittedName>
        <fullName evidence="3">Uncharacterized protein</fullName>
    </submittedName>
</protein>
<feature type="compositionally biased region" description="Acidic residues" evidence="1">
    <location>
        <begin position="76"/>
        <end position="88"/>
    </location>
</feature>
<dbReference type="AlphaFoldDB" id="K2SDP8"/>
<evidence type="ECO:0000313" key="3">
    <source>
        <dbReference type="EMBL" id="EKG14980.1"/>
    </source>
</evidence>
<feature type="region of interest" description="Disordered" evidence="1">
    <location>
        <begin position="1"/>
        <end position="103"/>
    </location>
</feature>
<sequence>MAGGHHGPGDHDGPSSSSHDPGHHSLQNNHEGGNDDSRHDKHHIDHTHHSDPSEDIPETGPQDPDTPRRWRRSLYEAEDAAAEAEERDPEQQPLLTTRSRRRVTPGPIVAVLTLIVLIGVLQIVIVTIRSDDGYTGSGDAFV</sequence>
<comment type="caution">
    <text evidence="3">The sequence shown here is derived from an EMBL/GenBank/DDBJ whole genome shotgun (WGS) entry which is preliminary data.</text>
</comment>
<dbReference type="Proteomes" id="UP000007129">
    <property type="component" value="Unassembled WGS sequence"/>
</dbReference>
<evidence type="ECO:0000313" key="4">
    <source>
        <dbReference type="Proteomes" id="UP000007129"/>
    </source>
</evidence>
<dbReference type="InParanoid" id="K2SDP8"/>
<dbReference type="HOGENOM" id="CLU_1816172_0_0_1"/>
<accession>K2SDP8</accession>
<organism evidence="3 4">
    <name type="scientific">Macrophomina phaseolina (strain MS6)</name>
    <name type="common">Charcoal rot fungus</name>
    <dbReference type="NCBI Taxonomy" id="1126212"/>
    <lineage>
        <taxon>Eukaryota</taxon>
        <taxon>Fungi</taxon>
        <taxon>Dikarya</taxon>
        <taxon>Ascomycota</taxon>
        <taxon>Pezizomycotina</taxon>
        <taxon>Dothideomycetes</taxon>
        <taxon>Dothideomycetes incertae sedis</taxon>
        <taxon>Botryosphaeriales</taxon>
        <taxon>Botryosphaeriaceae</taxon>
        <taxon>Macrophomina</taxon>
    </lineage>
</organism>
<dbReference type="EMBL" id="AHHD01000334">
    <property type="protein sequence ID" value="EKG14980.1"/>
    <property type="molecule type" value="Genomic_DNA"/>
</dbReference>